<feature type="transmembrane region" description="Helical" evidence="8">
    <location>
        <begin position="155"/>
        <end position="188"/>
    </location>
</feature>
<evidence type="ECO:0000256" key="8">
    <source>
        <dbReference type="SAM" id="Phobius"/>
    </source>
</evidence>
<evidence type="ECO:0000313" key="10">
    <source>
        <dbReference type="EMBL" id="TCS94933.1"/>
    </source>
</evidence>
<dbReference type="GO" id="GO:0004252">
    <property type="term" value="F:serine-type endopeptidase activity"/>
    <property type="evidence" value="ECO:0007669"/>
    <property type="project" value="InterPro"/>
</dbReference>
<dbReference type="RefSeq" id="WP_131924309.1">
    <property type="nucleotide sequence ID" value="NZ_SMAG01000003.1"/>
</dbReference>
<dbReference type="Proteomes" id="UP000294937">
    <property type="component" value="Unassembled WGS sequence"/>
</dbReference>
<evidence type="ECO:0000256" key="5">
    <source>
        <dbReference type="ARBA" id="ARBA00022825"/>
    </source>
</evidence>
<dbReference type="InterPro" id="IPR022764">
    <property type="entry name" value="Peptidase_S54_rhomboid_dom"/>
</dbReference>
<dbReference type="Pfam" id="PF01694">
    <property type="entry name" value="Rhomboid"/>
    <property type="match status" value="1"/>
</dbReference>
<keyword evidence="2 10" id="KW-0645">Protease</keyword>
<keyword evidence="7 8" id="KW-0472">Membrane</keyword>
<evidence type="ECO:0000256" key="4">
    <source>
        <dbReference type="ARBA" id="ARBA00022801"/>
    </source>
</evidence>
<dbReference type="GO" id="GO:0016020">
    <property type="term" value="C:membrane"/>
    <property type="evidence" value="ECO:0007669"/>
    <property type="project" value="UniProtKB-SubCell"/>
</dbReference>
<keyword evidence="11" id="KW-1185">Reference proteome</keyword>
<feature type="domain" description="Peptidase S54 rhomboid" evidence="9">
    <location>
        <begin position="59"/>
        <end position="188"/>
    </location>
</feature>
<gene>
    <name evidence="10" type="ORF">EDD58_103358</name>
</gene>
<name>A0A4R3L5G7_9BACL</name>
<evidence type="ECO:0000256" key="6">
    <source>
        <dbReference type="ARBA" id="ARBA00022989"/>
    </source>
</evidence>
<keyword evidence="6 8" id="KW-1133">Transmembrane helix</keyword>
<dbReference type="GO" id="GO:0006508">
    <property type="term" value="P:proteolysis"/>
    <property type="evidence" value="ECO:0007669"/>
    <property type="project" value="UniProtKB-KW"/>
</dbReference>
<comment type="caution">
    <text evidence="10">The sequence shown here is derived from an EMBL/GenBank/DDBJ whole genome shotgun (WGS) entry which is preliminary data.</text>
</comment>
<reference evidence="10 11" key="1">
    <citation type="submission" date="2019-03" db="EMBL/GenBank/DDBJ databases">
        <title>Genomic Encyclopedia of Type Strains, Phase IV (KMG-IV): sequencing the most valuable type-strain genomes for metagenomic binning, comparative biology and taxonomic classification.</title>
        <authorList>
            <person name="Goeker M."/>
        </authorList>
    </citation>
    <scope>NUCLEOTIDE SEQUENCE [LARGE SCALE GENOMIC DNA]</scope>
    <source>
        <strain evidence="10 11">DSM 45707</strain>
    </source>
</reference>
<dbReference type="Gene3D" id="1.20.1540.10">
    <property type="entry name" value="Rhomboid-like"/>
    <property type="match status" value="1"/>
</dbReference>
<protein>
    <submittedName>
        <fullName evidence="10">Membrane associated rhomboid family serine protease</fullName>
    </submittedName>
</protein>
<dbReference type="InterPro" id="IPR002610">
    <property type="entry name" value="Peptidase_S54_rhomboid-like"/>
</dbReference>
<keyword evidence="5" id="KW-0720">Serine protease</keyword>
<feature type="transmembrane region" description="Helical" evidence="8">
    <location>
        <begin position="12"/>
        <end position="35"/>
    </location>
</feature>
<feature type="transmembrane region" description="Helical" evidence="8">
    <location>
        <begin position="98"/>
        <end position="117"/>
    </location>
</feature>
<evidence type="ECO:0000313" key="11">
    <source>
        <dbReference type="Proteomes" id="UP000294937"/>
    </source>
</evidence>
<proteinExistence type="predicted"/>
<comment type="subcellular location">
    <subcellularLocation>
        <location evidence="1">Membrane</location>
        <topology evidence="1">Multi-pass membrane protein</topology>
    </subcellularLocation>
</comment>
<keyword evidence="3 8" id="KW-0812">Transmembrane</keyword>
<dbReference type="EMBL" id="SMAG01000003">
    <property type="protein sequence ID" value="TCS94933.1"/>
    <property type="molecule type" value="Genomic_DNA"/>
</dbReference>
<feature type="transmembrane region" description="Helical" evidence="8">
    <location>
        <begin position="123"/>
        <end position="143"/>
    </location>
</feature>
<evidence type="ECO:0000259" key="9">
    <source>
        <dbReference type="Pfam" id="PF01694"/>
    </source>
</evidence>
<dbReference type="InterPro" id="IPR035952">
    <property type="entry name" value="Rhomboid-like_sf"/>
</dbReference>
<dbReference type="SUPFAM" id="SSF144091">
    <property type="entry name" value="Rhomboid-like"/>
    <property type="match status" value="1"/>
</dbReference>
<evidence type="ECO:0000256" key="3">
    <source>
        <dbReference type="ARBA" id="ARBA00022692"/>
    </source>
</evidence>
<dbReference type="OrthoDB" id="9813074at2"/>
<dbReference type="AlphaFoldDB" id="A0A4R3L5G7"/>
<feature type="transmembrane region" description="Helical" evidence="8">
    <location>
        <begin position="64"/>
        <end position="86"/>
    </location>
</feature>
<evidence type="ECO:0000256" key="7">
    <source>
        <dbReference type="ARBA" id="ARBA00023136"/>
    </source>
</evidence>
<keyword evidence="4" id="KW-0378">Hydrolase</keyword>
<sequence length="199" mass="22865">MFGHTMIPLRKFPRLFPIVSSLILVQTVFFISVLFTGHMSDPHTWVQYGAIDHLRIDQGEYWRFLISLFLHVNFFQFIFIVFAQYILAPQLEWLFGKLHFLLIFLLTGLIGNIGIILFEVDGIQTGASSAIYGLLGVYLYLYARRLMDVMTGRALLILTVINLLFNFSLLFPHLLALLAGFLLAAMIIMMKQLNQSDED</sequence>
<dbReference type="PANTHER" id="PTHR22936">
    <property type="entry name" value="RHOMBOID-RELATED"/>
    <property type="match status" value="1"/>
</dbReference>
<evidence type="ECO:0000256" key="1">
    <source>
        <dbReference type="ARBA" id="ARBA00004141"/>
    </source>
</evidence>
<dbReference type="PANTHER" id="PTHR22936:SF69">
    <property type="entry name" value="RHOMBOID-LIKE PROTEIN"/>
    <property type="match status" value="1"/>
</dbReference>
<evidence type="ECO:0000256" key="2">
    <source>
        <dbReference type="ARBA" id="ARBA00022670"/>
    </source>
</evidence>
<accession>A0A4R3L5G7</accession>
<organism evidence="10 11">
    <name type="scientific">Hazenella coriacea</name>
    <dbReference type="NCBI Taxonomy" id="1179467"/>
    <lineage>
        <taxon>Bacteria</taxon>
        <taxon>Bacillati</taxon>
        <taxon>Bacillota</taxon>
        <taxon>Bacilli</taxon>
        <taxon>Bacillales</taxon>
        <taxon>Thermoactinomycetaceae</taxon>
        <taxon>Hazenella</taxon>
    </lineage>
</organism>